<evidence type="ECO:0000256" key="1">
    <source>
        <dbReference type="ARBA" id="ARBA00008344"/>
    </source>
</evidence>
<feature type="region of interest" description="Disordered" evidence="5">
    <location>
        <begin position="1"/>
        <end position="56"/>
    </location>
</feature>
<comment type="catalytic activity">
    <reaction evidence="4">
        <text>GTP + H2O = GDP + phosphate + H(+)</text>
        <dbReference type="Rhea" id="RHEA:19669"/>
        <dbReference type="ChEBI" id="CHEBI:15377"/>
        <dbReference type="ChEBI" id="CHEBI:15378"/>
        <dbReference type="ChEBI" id="CHEBI:37565"/>
        <dbReference type="ChEBI" id="CHEBI:43474"/>
        <dbReference type="ChEBI" id="CHEBI:58189"/>
        <dbReference type="EC" id="3.6.5.2"/>
    </reaction>
</comment>
<feature type="region of interest" description="Disordered" evidence="5">
    <location>
        <begin position="78"/>
        <end position="136"/>
    </location>
</feature>
<dbReference type="InterPro" id="IPR005225">
    <property type="entry name" value="Small_GTP-bd"/>
</dbReference>
<dbReference type="Gene3D" id="3.40.50.300">
    <property type="entry name" value="P-loop containing nucleotide triphosphate hydrolases"/>
    <property type="match status" value="1"/>
</dbReference>
<sequence length="553" mass="59795">MTEAMTVQGCDNQHPRSGSSPPQDTVTLTQCLPHASTRHQAHASPGSSQVCSPGDSVGIQQVDPEVCCESRAVLRFSDGGRNIPSGVDLPEPETCDTAQMSPGGEQVSRECGDGTGEPRADSGPSQDHAGRSTTCGEHNRSFDNLSAIETASGTCTSCDNNTISPQIVVRPEDNGSQVRSGLTHETLWRSDSWESCSTTSSGYSDDSVRSDDLSHDSENDIFIDCGHDDFPFCQCLNEKVGGTSSFHCEHDDFPFCDCLAQAAAKKHKSLRYGSPRGERRRQRGYIRPSLSAFRDAGLEVFDETEESDFQESETEADTTRGHGTDVDSDYTAGLESDVEGAVGYTELDADEPSTPSTGLLAPPGLPGVRRASIVTSNSRRGSIQATPEPVKVAVFGSDGVGKSALIVRLLTGRFIGEYDPTMEAVYNYLVPLPGHDLPLQVMDTAGQGRERQVSWGEGFLLVFSLTCRRSFLSLGHLRRVILELTPGAPRPLVLVGNKADLTHAREVTQEEIRDLADLWGCEYYEVAAPEPWEVVVRPFTALYQAVLQSRGAQ</sequence>
<name>A0A8J5MXN2_HOMAM</name>
<comment type="caution">
    <text evidence="6">The sequence shown here is derived from an EMBL/GenBank/DDBJ whole genome shotgun (WGS) entry which is preliminary data.</text>
</comment>
<dbReference type="GO" id="GO:0003925">
    <property type="term" value="F:G protein activity"/>
    <property type="evidence" value="ECO:0007669"/>
    <property type="project" value="UniProtKB-EC"/>
</dbReference>
<feature type="compositionally biased region" description="Polar residues" evidence="5">
    <location>
        <begin position="9"/>
        <end position="30"/>
    </location>
</feature>
<gene>
    <name evidence="6" type="primary">Rerg-L2</name>
    <name evidence="6" type="ORF">Hamer_G012840</name>
</gene>
<dbReference type="PRINTS" id="PR00449">
    <property type="entry name" value="RASTRNSFRMNG"/>
</dbReference>
<evidence type="ECO:0000313" key="6">
    <source>
        <dbReference type="EMBL" id="KAG7167391.1"/>
    </source>
</evidence>
<dbReference type="SMART" id="SM00174">
    <property type="entry name" value="RHO"/>
    <property type="match status" value="1"/>
</dbReference>
<organism evidence="6 7">
    <name type="scientific">Homarus americanus</name>
    <name type="common">American lobster</name>
    <dbReference type="NCBI Taxonomy" id="6706"/>
    <lineage>
        <taxon>Eukaryota</taxon>
        <taxon>Metazoa</taxon>
        <taxon>Ecdysozoa</taxon>
        <taxon>Arthropoda</taxon>
        <taxon>Crustacea</taxon>
        <taxon>Multicrustacea</taxon>
        <taxon>Malacostraca</taxon>
        <taxon>Eumalacostraca</taxon>
        <taxon>Eucarida</taxon>
        <taxon>Decapoda</taxon>
        <taxon>Pleocyemata</taxon>
        <taxon>Astacidea</taxon>
        <taxon>Nephropoidea</taxon>
        <taxon>Nephropidae</taxon>
        <taxon>Homarus</taxon>
    </lineage>
</organism>
<dbReference type="EMBL" id="JAHLQT010021643">
    <property type="protein sequence ID" value="KAG7167391.1"/>
    <property type="molecule type" value="Genomic_DNA"/>
</dbReference>
<dbReference type="SMART" id="SM00173">
    <property type="entry name" value="RAS"/>
    <property type="match status" value="1"/>
</dbReference>
<dbReference type="InterPro" id="IPR027417">
    <property type="entry name" value="P-loop_NTPase"/>
</dbReference>
<dbReference type="NCBIfam" id="TIGR00231">
    <property type="entry name" value="small_GTP"/>
    <property type="match status" value="1"/>
</dbReference>
<feature type="compositionally biased region" description="Acidic residues" evidence="5">
    <location>
        <begin position="301"/>
        <end position="316"/>
    </location>
</feature>
<protein>
    <recommendedName>
        <fullName evidence="2">small monomeric GTPase</fullName>
        <ecNumber evidence="2">3.6.5.2</ecNumber>
    </recommendedName>
</protein>
<dbReference type="EC" id="3.6.5.2" evidence="2"/>
<dbReference type="PROSITE" id="PS51419">
    <property type="entry name" value="RAB"/>
    <property type="match status" value="1"/>
</dbReference>
<dbReference type="PROSITE" id="PS51421">
    <property type="entry name" value="RAS"/>
    <property type="match status" value="1"/>
</dbReference>
<proteinExistence type="inferred from homology"/>
<evidence type="ECO:0000256" key="4">
    <source>
        <dbReference type="ARBA" id="ARBA00048098"/>
    </source>
</evidence>
<keyword evidence="7" id="KW-1185">Reference proteome</keyword>
<dbReference type="Pfam" id="PF00071">
    <property type="entry name" value="Ras"/>
    <property type="match status" value="1"/>
</dbReference>
<comment type="similarity">
    <text evidence="1">Belongs to the small GTPase superfamily. Ras family.</text>
</comment>
<evidence type="ECO:0000256" key="2">
    <source>
        <dbReference type="ARBA" id="ARBA00011984"/>
    </source>
</evidence>
<dbReference type="SMART" id="SM00175">
    <property type="entry name" value="RAB"/>
    <property type="match status" value="1"/>
</dbReference>
<feature type="compositionally biased region" description="Basic and acidic residues" evidence="5">
    <location>
        <begin position="107"/>
        <end position="120"/>
    </location>
</feature>
<evidence type="ECO:0000256" key="3">
    <source>
        <dbReference type="ARBA" id="ARBA00022801"/>
    </source>
</evidence>
<accession>A0A8J5MXN2</accession>
<reference evidence="6" key="1">
    <citation type="journal article" date="2021" name="Sci. Adv.">
        <title>The American lobster genome reveals insights on longevity, neural, and immune adaptations.</title>
        <authorList>
            <person name="Polinski J.M."/>
            <person name="Zimin A.V."/>
            <person name="Clark K.F."/>
            <person name="Kohn A.B."/>
            <person name="Sadowski N."/>
            <person name="Timp W."/>
            <person name="Ptitsyn A."/>
            <person name="Khanna P."/>
            <person name="Romanova D.Y."/>
            <person name="Williams P."/>
            <person name="Greenwood S.J."/>
            <person name="Moroz L.L."/>
            <person name="Walt D.R."/>
            <person name="Bodnar A.G."/>
        </authorList>
    </citation>
    <scope>NUCLEOTIDE SEQUENCE</scope>
    <source>
        <strain evidence="6">GMGI-L3</strain>
    </source>
</reference>
<feature type="region of interest" description="Disordered" evidence="5">
    <location>
        <begin position="301"/>
        <end position="332"/>
    </location>
</feature>
<dbReference type="Proteomes" id="UP000747542">
    <property type="component" value="Unassembled WGS sequence"/>
</dbReference>
<dbReference type="SUPFAM" id="SSF52540">
    <property type="entry name" value="P-loop containing nucleoside triphosphate hydrolases"/>
    <property type="match status" value="1"/>
</dbReference>
<dbReference type="AlphaFoldDB" id="A0A8J5MXN2"/>
<dbReference type="PANTHER" id="PTHR45704">
    <property type="entry name" value="RAS-LIKE FAMILY MEMBER 11"/>
    <property type="match status" value="1"/>
</dbReference>
<evidence type="ECO:0000256" key="5">
    <source>
        <dbReference type="SAM" id="MobiDB-lite"/>
    </source>
</evidence>
<dbReference type="InterPro" id="IPR001806">
    <property type="entry name" value="Small_GTPase"/>
</dbReference>
<evidence type="ECO:0000313" key="7">
    <source>
        <dbReference type="Proteomes" id="UP000747542"/>
    </source>
</evidence>
<dbReference type="InterPro" id="IPR051065">
    <property type="entry name" value="Ras-related_GTPase"/>
</dbReference>
<keyword evidence="3" id="KW-0378">Hydrolase</keyword>
<dbReference type="GO" id="GO:0005525">
    <property type="term" value="F:GTP binding"/>
    <property type="evidence" value="ECO:0007669"/>
    <property type="project" value="InterPro"/>
</dbReference>